<keyword evidence="2" id="KW-1185">Reference proteome</keyword>
<name>A0ACC1NRR5_9PEZI</name>
<protein>
    <submittedName>
        <fullName evidence="1">Uncharacterized protein</fullName>
    </submittedName>
</protein>
<gene>
    <name evidence="1" type="ORF">NUW58_g6790</name>
</gene>
<dbReference type="EMBL" id="JAPDGR010001611">
    <property type="protein sequence ID" value="KAJ2981033.1"/>
    <property type="molecule type" value="Genomic_DNA"/>
</dbReference>
<proteinExistence type="predicted"/>
<comment type="caution">
    <text evidence="1">The sequence shown here is derived from an EMBL/GenBank/DDBJ whole genome shotgun (WGS) entry which is preliminary data.</text>
</comment>
<evidence type="ECO:0000313" key="1">
    <source>
        <dbReference type="EMBL" id="KAJ2981033.1"/>
    </source>
</evidence>
<accession>A0ACC1NRR5</accession>
<reference evidence="1" key="1">
    <citation type="submission" date="2022-10" db="EMBL/GenBank/DDBJ databases">
        <title>Genome Sequence of Xylaria curta.</title>
        <authorList>
            <person name="Buettner E."/>
        </authorList>
    </citation>
    <scope>NUCLEOTIDE SEQUENCE</scope>
    <source>
        <strain evidence="1">Babe10</strain>
    </source>
</reference>
<evidence type="ECO:0000313" key="2">
    <source>
        <dbReference type="Proteomes" id="UP001143856"/>
    </source>
</evidence>
<dbReference type="Proteomes" id="UP001143856">
    <property type="component" value="Unassembled WGS sequence"/>
</dbReference>
<sequence length="177" mass="20486">MSCANEYIIAKRWERRRLRRLVGIIDSKEEQDARRSARLRHPTRLPSLCTLRNPRHISGIGQRGDDHAPMRERRRVERGVEHEDVPGRRRGDSAGAATSAEGEGREHSTRNLEPEDSKVFSAWAKRATRVEGRRAICDVGFALRRVREIWECCCDDLCWRTLVCYRRRPSLGVLVIS</sequence>
<organism evidence="1 2">
    <name type="scientific">Xylaria curta</name>
    <dbReference type="NCBI Taxonomy" id="42375"/>
    <lineage>
        <taxon>Eukaryota</taxon>
        <taxon>Fungi</taxon>
        <taxon>Dikarya</taxon>
        <taxon>Ascomycota</taxon>
        <taxon>Pezizomycotina</taxon>
        <taxon>Sordariomycetes</taxon>
        <taxon>Xylariomycetidae</taxon>
        <taxon>Xylariales</taxon>
        <taxon>Xylariaceae</taxon>
        <taxon>Xylaria</taxon>
    </lineage>
</organism>